<comment type="caution">
    <text evidence="2">The sequence shown here is derived from an EMBL/GenBank/DDBJ whole genome shotgun (WGS) entry which is preliminary data.</text>
</comment>
<feature type="region of interest" description="Disordered" evidence="1">
    <location>
        <begin position="1"/>
        <end position="53"/>
    </location>
</feature>
<feature type="compositionally biased region" description="Polar residues" evidence="1">
    <location>
        <begin position="24"/>
        <end position="39"/>
    </location>
</feature>
<organism evidence="2 3">
    <name type="scientific">Penicillium digitatum (strain PHI26 / CECT 20796)</name>
    <name type="common">Green mold</name>
    <dbReference type="NCBI Taxonomy" id="1170229"/>
    <lineage>
        <taxon>Eukaryota</taxon>
        <taxon>Fungi</taxon>
        <taxon>Dikarya</taxon>
        <taxon>Ascomycota</taxon>
        <taxon>Pezizomycotina</taxon>
        <taxon>Eurotiomycetes</taxon>
        <taxon>Eurotiomycetidae</taxon>
        <taxon>Eurotiales</taxon>
        <taxon>Aspergillaceae</taxon>
        <taxon>Penicillium</taxon>
    </lineage>
</organism>
<evidence type="ECO:0000256" key="1">
    <source>
        <dbReference type="SAM" id="MobiDB-lite"/>
    </source>
</evidence>
<gene>
    <name evidence="2" type="ORF">PDIG_39340</name>
</gene>
<dbReference type="HOGENOM" id="CLU_2171892_0_0_1"/>
<evidence type="ECO:0000313" key="2">
    <source>
        <dbReference type="EMBL" id="EKV13159.1"/>
    </source>
</evidence>
<keyword evidence="3" id="KW-1185">Reference proteome</keyword>
<proteinExistence type="predicted"/>
<evidence type="ECO:0000313" key="3">
    <source>
        <dbReference type="Proteomes" id="UP000009882"/>
    </source>
</evidence>
<protein>
    <submittedName>
        <fullName evidence="2">Uncharacterized protein</fullName>
    </submittedName>
</protein>
<dbReference type="AlphaFoldDB" id="K9FVI9"/>
<dbReference type="Proteomes" id="UP000009882">
    <property type="component" value="Unassembled WGS sequence"/>
</dbReference>
<sequence length="110" mass="12061">MESHPPLFPFRGHYKAPAGLQPLGTHSTATKDGTDSSAKPSPYLPEGRQKGFGTSVEAVEAVERKKKEKKRAAHPTHVLHWRDLLSSHGLSLSHTHLPFSAPGEAKTHPW</sequence>
<dbReference type="OrthoDB" id="10543622at2759"/>
<accession>K9FVI9</accession>
<dbReference type="EMBL" id="AKCT01000166">
    <property type="protein sequence ID" value="EKV13159.1"/>
    <property type="molecule type" value="Genomic_DNA"/>
</dbReference>
<name>K9FVI9_PEND2</name>
<dbReference type="InParanoid" id="K9FVI9"/>
<reference evidence="3" key="1">
    <citation type="journal article" date="2012" name="BMC Genomics">
        <title>Genome sequence of the necrotrophic fungus Penicillium digitatum, the main postharvest pathogen of citrus.</title>
        <authorList>
            <person name="Marcet-Houben M."/>
            <person name="Ballester A.-R."/>
            <person name="de la Fuente B."/>
            <person name="Harries E."/>
            <person name="Marcos J.F."/>
            <person name="Gonzalez-Candelas L."/>
            <person name="Gabaldon T."/>
        </authorList>
    </citation>
    <scope>NUCLEOTIDE SEQUENCE [LARGE SCALE GENOMIC DNA]</scope>
    <source>
        <strain evidence="3">PHI26 / CECT 20796</strain>
    </source>
</reference>